<feature type="compositionally biased region" description="Low complexity" evidence="1">
    <location>
        <begin position="515"/>
        <end position="541"/>
    </location>
</feature>
<name>A0A3N0XS91_ANAGA</name>
<feature type="compositionally biased region" description="Polar residues" evidence="1">
    <location>
        <begin position="250"/>
        <end position="262"/>
    </location>
</feature>
<proteinExistence type="predicted"/>
<sequence>MAFIKVESEDMKIEETFRVKQDTEEQIKMVFIKEESENMRIEETEEQTGAKTGKKKTYKGRRQTTKLPIKKDCHTCKEKIGVASKTCPHCGAKQPYKQKLEERKKNLAQEWKDRQKKNSSVNKVYDATELLLHKWDLLERYPVFLLARKTNKGFSAECFCPWQMNSEETQDACVTIKRQYESLLNVVIADELASSNGKTPATNITKTKITPLENVCPSDPASESKPLLTPESEPLTPVSSSSASPVPSSFHSTQTPVVSCTTSLTPPVSLSVAPLSPLTHPDFISSQSSPVSSSLSSALPSAPTLSTCSKLTSVSIEQGTPDSESSSRRKKQTRRKEDTSGGKPRMEQTYKGRRQTTKLPIQKDCNRCKERIGVASKTCPHCGAKQPYKQKLEERKKYLAQGWKDRQKKNSSVNKVYDATELLLHKWNLLERYPVLLLARRSIKGFYAECFCPWQMNSVKTQDAFVTIKRLYERLLNVVIADELASSNGKTPAKNITQTEITPLKNVCPSDPASESKPLLTPESEPLTPVSSSSPSPVPSSFHSTQTPVVSCTTSLTPPVSLPIVPPLSSLTHPDFISSQSSPVSSSLSSALPSAPTLSTCSKLTPVSIEQGTPDSESSSRRKKRTKRKEDTCGPCGGVGAVVSLLWMEKLLVKRLRSTRHTIIKMAFIKVESEDMKIEETFRVKQDTEEQTKMPFMKEESENMKIEETFRVKHEETEEQTKMVFIKESENMRIEETEEQTGAKTGTEKTYKGKRQTTKLPSQKDCHTCKEKIGVARKTCPHCGAKQPYKQKLEERKKNLAQEWKDQQKNPSTVSKVYEATELLLHKWDLLERYPVLLLARKTNKGFSAECFCPWQMNSEETQDACVTIKRQYESLLNVVIADKLASSNGKTPATNITKTKITPLENVCPSDPASESKPLLTPESEPLTPVSSSSASPVPSSFHSTQTPVVSCTTSLTPPVSLSVAPPLSPLTHPDFISSQSSPVSSSLSSALPSAPTLSTCSKLTSVSIEQGTPDSESSSRRQKRARRKEDTSGPCGGVGAVVSLLWMVRMLSELYCR</sequence>
<dbReference type="AlphaFoldDB" id="A0A3N0XS91"/>
<evidence type="ECO:0000313" key="2">
    <source>
        <dbReference type="EMBL" id="ROJ30458.1"/>
    </source>
</evidence>
<feature type="compositionally biased region" description="Low complexity" evidence="1">
    <location>
        <begin position="979"/>
        <end position="1001"/>
    </location>
</feature>
<feature type="compositionally biased region" description="Polar residues" evidence="1">
    <location>
        <begin position="489"/>
        <end position="501"/>
    </location>
</feature>
<dbReference type="Proteomes" id="UP000281406">
    <property type="component" value="Unassembled WGS sequence"/>
</dbReference>
<feature type="compositionally biased region" description="Low complexity" evidence="1">
    <location>
        <begin position="223"/>
        <end position="249"/>
    </location>
</feature>
<feature type="region of interest" description="Disordered" evidence="1">
    <location>
        <begin position="212"/>
        <end position="263"/>
    </location>
</feature>
<feature type="compositionally biased region" description="Polar residues" evidence="1">
    <location>
        <begin position="308"/>
        <end position="322"/>
    </location>
</feature>
<evidence type="ECO:0000256" key="1">
    <source>
        <dbReference type="SAM" id="MobiDB-lite"/>
    </source>
</evidence>
<feature type="region of interest" description="Disordered" evidence="1">
    <location>
        <begin position="284"/>
        <end position="356"/>
    </location>
</feature>
<reference evidence="2 3" key="1">
    <citation type="submission" date="2018-10" db="EMBL/GenBank/DDBJ databases">
        <title>Genome assembly for a Yunnan-Guizhou Plateau 3E fish, Anabarilius grahami (Regan), and its evolutionary and genetic applications.</title>
        <authorList>
            <person name="Jiang W."/>
        </authorList>
    </citation>
    <scope>NUCLEOTIDE SEQUENCE [LARGE SCALE GENOMIC DNA]</scope>
    <source>
        <strain evidence="2">AG-KIZ</strain>
        <tissue evidence="2">Muscle</tissue>
    </source>
</reference>
<feature type="compositionally biased region" description="Polar residues" evidence="1">
    <location>
        <begin position="1002"/>
        <end position="1016"/>
    </location>
</feature>
<feature type="compositionally biased region" description="Basic residues" evidence="1">
    <location>
        <begin position="52"/>
        <end position="61"/>
    </location>
</feature>
<feature type="compositionally biased region" description="Polar residues" evidence="1">
    <location>
        <begin position="601"/>
        <end position="614"/>
    </location>
</feature>
<feature type="region of interest" description="Disordered" evidence="1">
    <location>
        <begin position="39"/>
        <end position="61"/>
    </location>
</feature>
<feature type="compositionally biased region" description="Basic and acidic residues" evidence="1">
    <location>
        <begin position="335"/>
        <end position="350"/>
    </location>
</feature>
<comment type="caution">
    <text evidence="2">The sequence shown here is derived from an EMBL/GenBank/DDBJ whole genome shotgun (WGS) entry which is preliminary data.</text>
</comment>
<evidence type="ECO:0000313" key="3">
    <source>
        <dbReference type="Proteomes" id="UP000281406"/>
    </source>
</evidence>
<protein>
    <submittedName>
        <fullName evidence="2">Uncharacterized protein</fullName>
    </submittedName>
</protein>
<feature type="compositionally biased region" description="Low complexity" evidence="1">
    <location>
        <begin position="579"/>
        <end position="600"/>
    </location>
</feature>
<dbReference type="EMBL" id="RJVU01062164">
    <property type="protein sequence ID" value="ROJ30458.1"/>
    <property type="molecule type" value="Genomic_DNA"/>
</dbReference>
<feature type="region of interest" description="Disordered" evidence="1">
    <location>
        <begin position="579"/>
        <end position="633"/>
    </location>
</feature>
<keyword evidence="3" id="KW-1185">Reference proteome</keyword>
<feature type="region of interest" description="Disordered" evidence="1">
    <location>
        <begin position="979"/>
        <end position="1036"/>
    </location>
</feature>
<gene>
    <name evidence="2" type="ORF">DPX16_1024</name>
</gene>
<feature type="compositionally biased region" description="Low complexity" evidence="1">
    <location>
        <begin position="916"/>
        <end position="942"/>
    </location>
</feature>
<feature type="compositionally biased region" description="Low complexity" evidence="1">
    <location>
        <begin position="284"/>
        <end position="307"/>
    </location>
</feature>
<feature type="region of interest" description="Disordered" evidence="1">
    <location>
        <begin position="905"/>
        <end position="951"/>
    </location>
</feature>
<dbReference type="OrthoDB" id="8746661at2759"/>
<feature type="region of interest" description="Disordered" evidence="1">
    <location>
        <begin position="736"/>
        <end position="756"/>
    </location>
</feature>
<organism evidence="2 3">
    <name type="scientific">Anabarilius grahami</name>
    <name type="common">Kanglang fish</name>
    <name type="synonym">Barilius grahami</name>
    <dbReference type="NCBI Taxonomy" id="495550"/>
    <lineage>
        <taxon>Eukaryota</taxon>
        <taxon>Metazoa</taxon>
        <taxon>Chordata</taxon>
        <taxon>Craniata</taxon>
        <taxon>Vertebrata</taxon>
        <taxon>Euteleostomi</taxon>
        <taxon>Actinopterygii</taxon>
        <taxon>Neopterygii</taxon>
        <taxon>Teleostei</taxon>
        <taxon>Ostariophysi</taxon>
        <taxon>Cypriniformes</taxon>
        <taxon>Xenocyprididae</taxon>
        <taxon>Xenocypridinae</taxon>
        <taxon>Xenocypridinae incertae sedis</taxon>
        <taxon>Anabarilius</taxon>
    </lineage>
</organism>
<accession>A0A3N0XS91</accession>
<feature type="region of interest" description="Disordered" evidence="1">
    <location>
        <begin position="489"/>
        <end position="545"/>
    </location>
</feature>